<organism evidence="1 2">
    <name type="scientific">Bacillus thuringiensis</name>
    <dbReference type="NCBI Taxonomy" id="1428"/>
    <lineage>
        <taxon>Bacteria</taxon>
        <taxon>Bacillati</taxon>
        <taxon>Bacillota</taxon>
        <taxon>Bacilli</taxon>
        <taxon>Bacillales</taxon>
        <taxon>Bacillaceae</taxon>
        <taxon>Bacillus</taxon>
        <taxon>Bacillus cereus group</taxon>
    </lineage>
</organism>
<protein>
    <submittedName>
        <fullName evidence="1">Uncharacterized protein</fullName>
    </submittedName>
</protein>
<proteinExistence type="predicted"/>
<evidence type="ECO:0000313" key="1">
    <source>
        <dbReference type="EMBL" id="PFT50882.1"/>
    </source>
</evidence>
<dbReference type="Proteomes" id="UP000226106">
    <property type="component" value="Unassembled WGS sequence"/>
</dbReference>
<gene>
    <name evidence="1" type="ORF">COK72_02415</name>
</gene>
<dbReference type="EMBL" id="NVCO01000007">
    <property type="protein sequence ID" value="PFT50882.1"/>
    <property type="molecule type" value="Genomic_DNA"/>
</dbReference>
<name>A0A9X7ASD6_BACTU</name>
<reference evidence="1 2" key="1">
    <citation type="submission" date="2017-09" db="EMBL/GenBank/DDBJ databases">
        <title>Large-scale bioinformatics analysis of Bacillus genomes uncovers conserved roles of natural products in bacterial physiology.</title>
        <authorList>
            <consortium name="Agbiome Team Llc"/>
            <person name="Bleich R.M."/>
            <person name="Grubbs K.J."/>
            <person name="Santa Maria K.C."/>
            <person name="Allen S.E."/>
            <person name="Farag S."/>
            <person name="Shank E.A."/>
            <person name="Bowers A."/>
        </authorList>
    </citation>
    <scope>NUCLEOTIDE SEQUENCE [LARGE SCALE GENOMIC DNA]</scope>
    <source>
        <strain evidence="1 2">AFS065400</strain>
    </source>
</reference>
<sequence>MSETHNLEDYKNDILLFAKELCGAEVKGYQKDILRGFMINKASESKSLVLFPNLKAPNKRYEDVLCIIVFYGYFMKCYDEYVKDMNLFKKQVEDELYKL</sequence>
<evidence type="ECO:0000313" key="2">
    <source>
        <dbReference type="Proteomes" id="UP000226106"/>
    </source>
</evidence>
<accession>A0A9X7ASD6</accession>
<dbReference type="RefSeq" id="WP_098640162.1">
    <property type="nucleotide sequence ID" value="NZ_NVCO01000007.1"/>
</dbReference>
<dbReference type="AlphaFoldDB" id="A0A9X7ASD6"/>
<comment type="caution">
    <text evidence="1">The sequence shown here is derived from an EMBL/GenBank/DDBJ whole genome shotgun (WGS) entry which is preliminary data.</text>
</comment>